<evidence type="ECO:0000313" key="2">
    <source>
        <dbReference type="EMBL" id="NEE08934.1"/>
    </source>
</evidence>
<feature type="non-terminal residue" evidence="2">
    <location>
        <position position="1"/>
    </location>
</feature>
<organism evidence="2">
    <name type="scientific">Streptomyces sp. SID7499</name>
    <dbReference type="NCBI Taxonomy" id="2706086"/>
    <lineage>
        <taxon>Bacteria</taxon>
        <taxon>Bacillati</taxon>
        <taxon>Actinomycetota</taxon>
        <taxon>Actinomycetes</taxon>
        <taxon>Kitasatosporales</taxon>
        <taxon>Streptomycetaceae</taxon>
        <taxon>Streptomyces</taxon>
    </lineage>
</organism>
<dbReference type="EMBL" id="JAAGMN010002105">
    <property type="protein sequence ID" value="NEE08934.1"/>
    <property type="molecule type" value="Genomic_DNA"/>
</dbReference>
<feature type="transmembrane region" description="Helical" evidence="1">
    <location>
        <begin position="51"/>
        <end position="80"/>
    </location>
</feature>
<sequence>APASAAVLTELDRSRARWCGVDTMPLRPADQNWKQWVARWLRSRSTWRTGLPVLVAATLLSALSLVVAFFGFIGTAVLAFSPVFWSFGIAAQVGPFTPDSLTESFLAM</sequence>
<name>A0A6G3WU03_9ACTN</name>
<keyword evidence="1" id="KW-0472">Membrane</keyword>
<reference evidence="2" key="1">
    <citation type="submission" date="2020-01" db="EMBL/GenBank/DDBJ databases">
        <title>Insect and environment-associated Actinomycetes.</title>
        <authorList>
            <person name="Currrie C."/>
            <person name="Chevrette M."/>
            <person name="Carlson C."/>
            <person name="Stubbendieck R."/>
            <person name="Wendt-Pienkowski E."/>
        </authorList>
    </citation>
    <scope>NUCLEOTIDE SEQUENCE</scope>
    <source>
        <strain evidence="2">SID7499</strain>
    </source>
</reference>
<proteinExistence type="predicted"/>
<comment type="caution">
    <text evidence="2">The sequence shown here is derived from an EMBL/GenBank/DDBJ whole genome shotgun (WGS) entry which is preliminary data.</text>
</comment>
<keyword evidence="2" id="KW-0418">Kinase</keyword>
<keyword evidence="1" id="KW-1133">Transmembrane helix</keyword>
<feature type="non-terminal residue" evidence="2">
    <location>
        <position position="108"/>
    </location>
</feature>
<gene>
    <name evidence="2" type="ORF">G3M58_21075</name>
</gene>
<evidence type="ECO:0000256" key="1">
    <source>
        <dbReference type="SAM" id="Phobius"/>
    </source>
</evidence>
<protein>
    <submittedName>
        <fullName evidence="2">Sensor histidine kinase</fullName>
    </submittedName>
</protein>
<accession>A0A6G3WU03</accession>
<dbReference type="AlphaFoldDB" id="A0A6G3WU03"/>
<keyword evidence="1" id="KW-0812">Transmembrane</keyword>
<keyword evidence="2" id="KW-0808">Transferase</keyword>
<dbReference type="GO" id="GO:0016301">
    <property type="term" value="F:kinase activity"/>
    <property type="evidence" value="ECO:0007669"/>
    <property type="project" value="UniProtKB-KW"/>
</dbReference>